<sequence length="48" mass="5122">MIKISKPVNLLEIQIQALWTSIAFPPSGRTARAMTLSGMCTMLTGGVS</sequence>
<name>A0A0W0GE46_MONRR</name>
<dbReference type="EMBL" id="LATX01000249">
    <property type="protein sequence ID" value="KTB46792.1"/>
    <property type="molecule type" value="Genomic_DNA"/>
</dbReference>
<protein>
    <submittedName>
        <fullName evidence="1">Uncharacterized protein</fullName>
    </submittedName>
</protein>
<dbReference type="Proteomes" id="UP000054988">
    <property type="component" value="Unassembled WGS sequence"/>
</dbReference>
<proteinExistence type="predicted"/>
<dbReference type="AlphaFoldDB" id="A0A0W0GE46"/>
<reference evidence="1 2" key="1">
    <citation type="submission" date="2015-12" db="EMBL/GenBank/DDBJ databases">
        <title>Draft genome sequence of Moniliophthora roreri, the causal agent of frosty pod rot of cacao.</title>
        <authorList>
            <person name="Aime M.C."/>
            <person name="Diaz-Valderrama J.R."/>
            <person name="Kijpornyongpan T."/>
            <person name="Phillips-Mora W."/>
        </authorList>
    </citation>
    <scope>NUCLEOTIDE SEQUENCE [LARGE SCALE GENOMIC DNA]</scope>
    <source>
        <strain evidence="1 2">MCA 2952</strain>
    </source>
</reference>
<organism evidence="1 2">
    <name type="scientific">Moniliophthora roreri</name>
    <name type="common">Frosty pod rot fungus</name>
    <name type="synonym">Monilia roreri</name>
    <dbReference type="NCBI Taxonomy" id="221103"/>
    <lineage>
        <taxon>Eukaryota</taxon>
        <taxon>Fungi</taxon>
        <taxon>Dikarya</taxon>
        <taxon>Basidiomycota</taxon>
        <taxon>Agaricomycotina</taxon>
        <taxon>Agaricomycetes</taxon>
        <taxon>Agaricomycetidae</taxon>
        <taxon>Agaricales</taxon>
        <taxon>Marasmiineae</taxon>
        <taxon>Marasmiaceae</taxon>
        <taxon>Moniliophthora</taxon>
    </lineage>
</organism>
<evidence type="ECO:0000313" key="1">
    <source>
        <dbReference type="EMBL" id="KTB46792.1"/>
    </source>
</evidence>
<comment type="caution">
    <text evidence="1">The sequence shown here is derived from an EMBL/GenBank/DDBJ whole genome shotgun (WGS) entry which is preliminary data.</text>
</comment>
<accession>A0A0W0GE46</accession>
<gene>
    <name evidence="1" type="ORF">WG66_631</name>
</gene>
<evidence type="ECO:0000313" key="2">
    <source>
        <dbReference type="Proteomes" id="UP000054988"/>
    </source>
</evidence>